<gene>
    <name evidence="5" type="ORF">CWE07_01035</name>
</gene>
<feature type="domain" description="Phage integrase central" evidence="4">
    <location>
        <begin position="2"/>
        <end position="44"/>
    </location>
</feature>
<evidence type="ECO:0000256" key="3">
    <source>
        <dbReference type="ARBA" id="ARBA00023125"/>
    </source>
</evidence>
<keyword evidence="2" id="KW-0229">DNA integration</keyword>
<dbReference type="Pfam" id="PF22022">
    <property type="entry name" value="Phage_int_M"/>
    <property type="match status" value="1"/>
</dbReference>
<dbReference type="InterPro" id="IPR050808">
    <property type="entry name" value="Phage_Integrase"/>
</dbReference>
<dbReference type="Proteomes" id="UP000287865">
    <property type="component" value="Unassembled WGS sequence"/>
</dbReference>
<accession>A0ABY0BVU1</accession>
<dbReference type="InterPro" id="IPR010998">
    <property type="entry name" value="Integrase_recombinase_N"/>
</dbReference>
<dbReference type="EMBL" id="PIPK01000001">
    <property type="protein sequence ID" value="RUO28420.1"/>
    <property type="molecule type" value="Genomic_DNA"/>
</dbReference>
<name>A0ABY0BVU1_9GAMM</name>
<evidence type="ECO:0000259" key="4">
    <source>
        <dbReference type="Pfam" id="PF22022"/>
    </source>
</evidence>
<protein>
    <recommendedName>
        <fullName evidence="4">Phage integrase central domain-containing protein</fullName>
    </recommendedName>
</protein>
<organism evidence="5 6">
    <name type="scientific">Aliidiomarina maris</name>
    <dbReference type="NCBI Taxonomy" id="531312"/>
    <lineage>
        <taxon>Bacteria</taxon>
        <taxon>Pseudomonadati</taxon>
        <taxon>Pseudomonadota</taxon>
        <taxon>Gammaproteobacteria</taxon>
        <taxon>Alteromonadales</taxon>
        <taxon>Idiomarinaceae</taxon>
        <taxon>Aliidiomarina</taxon>
    </lineage>
</organism>
<comment type="similarity">
    <text evidence="1">Belongs to the 'phage' integrase family.</text>
</comment>
<keyword evidence="3" id="KW-0238">DNA-binding</keyword>
<evidence type="ECO:0000313" key="6">
    <source>
        <dbReference type="Proteomes" id="UP000287865"/>
    </source>
</evidence>
<sequence length="231" mass="26329">MRPVEASGRFETVKRVNQRINKVMVYAVNTGIIHTNPSAGVKAAFKSPEKRNMPTLEPHELPEFLERLQDASLALTTKWLIRWQLHTMTRPAEAAGARWDEIKRHSNGRVDWVIPAERKLFFPKLTRLQDRFAGQYPSKLQNMFEKELETGSSITYERLRAHGLLSTLRNLFINCWTSGDFDSEMHWSRYGGAETAIAIVSSVGSLRASLSAPPNVLQIKRVKYVDFSSDV</sequence>
<dbReference type="Gene3D" id="1.10.150.130">
    <property type="match status" value="1"/>
</dbReference>
<dbReference type="PANTHER" id="PTHR30629">
    <property type="entry name" value="PROPHAGE INTEGRASE"/>
    <property type="match status" value="1"/>
</dbReference>
<dbReference type="InterPro" id="IPR011010">
    <property type="entry name" value="DNA_brk_join_enz"/>
</dbReference>
<evidence type="ECO:0000313" key="5">
    <source>
        <dbReference type="EMBL" id="RUO28420.1"/>
    </source>
</evidence>
<dbReference type="SUPFAM" id="SSF56349">
    <property type="entry name" value="DNA breaking-rejoining enzymes"/>
    <property type="match status" value="1"/>
</dbReference>
<evidence type="ECO:0000256" key="1">
    <source>
        <dbReference type="ARBA" id="ARBA00008857"/>
    </source>
</evidence>
<reference evidence="5 6" key="1">
    <citation type="journal article" date="2018" name="Front. Microbiol.">
        <title>Genome-Based Analysis Reveals the Taxonomy and Diversity of the Family Idiomarinaceae.</title>
        <authorList>
            <person name="Liu Y."/>
            <person name="Lai Q."/>
            <person name="Shao Z."/>
        </authorList>
    </citation>
    <scope>NUCLEOTIDE SEQUENCE [LARGE SCALE GENOMIC DNA]</scope>
    <source>
        <strain evidence="5 6">CF12-14</strain>
    </source>
</reference>
<comment type="caution">
    <text evidence="5">The sequence shown here is derived from an EMBL/GenBank/DDBJ whole genome shotgun (WGS) entry which is preliminary data.</text>
</comment>
<keyword evidence="6" id="KW-1185">Reference proteome</keyword>
<dbReference type="PANTHER" id="PTHR30629:SF6">
    <property type="entry name" value="PROPHAGE INTEGRASE INTA-RELATED"/>
    <property type="match status" value="1"/>
</dbReference>
<dbReference type="InterPro" id="IPR053876">
    <property type="entry name" value="Phage_int_M"/>
</dbReference>
<evidence type="ECO:0000256" key="2">
    <source>
        <dbReference type="ARBA" id="ARBA00022908"/>
    </source>
</evidence>
<proteinExistence type="inferred from homology"/>